<sequence length="152" mass="17783">MRIGLIINILIIFLIIFYTLFIGLVEYFVKWRIKSMHLNYSWSGNPKANTNFHDMQIHSPLFAEIRDKKIYEMPVTEEVNDLLDFDINLPIVQYENEHISEISAVKFPPSNLNHFNSLVDLINGKLKSEYMESEKEEDQISSTLQGFSIILI</sequence>
<protein>
    <submittedName>
        <fullName evidence="2">Uncharacterized protein</fullName>
    </submittedName>
</protein>
<accession>A0AAD2D8G8</accession>
<feature type="transmembrane region" description="Helical" evidence="1">
    <location>
        <begin position="6"/>
        <end position="29"/>
    </location>
</feature>
<keyword evidence="3" id="KW-1185">Reference proteome</keyword>
<evidence type="ECO:0000313" key="2">
    <source>
        <dbReference type="EMBL" id="CAI2383420.1"/>
    </source>
</evidence>
<organism evidence="2 3">
    <name type="scientific">Euplotes crassus</name>
    <dbReference type="NCBI Taxonomy" id="5936"/>
    <lineage>
        <taxon>Eukaryota</taxon>
        <taxon>Sar</taxon>
        <taxon>Alveolata</taxon>
        <taxon>Ciliophora</taxon>
        <taxon>Intramacronucleata</taxon>
        <taxon>Spirotrichea</taxon>
        <taxon>Hypotrichia</taxon>
        <taxon>Euplotida</taxon>
        <taxon>Euplotidae</taxon>
        <taxon>Moneuplotes</taxon>
    </lineage>
</organism>
<comment type="caution">
    <text evidence="2">The sequence shown here is derived from an EMBL/GenBank/DDBJ whole genome shotgun (WGS) entry which is preliminary data.</text>
</comment>
<evidence type="ECO:0000313" key="3">
    <source>
        <dbReference type="Proteomes" id="UP001295684"/>
    </source>
</evidence>
<proteinExistence type="predicted"/>
<gene>
    <name evidence="2" type="ORF">ECRASSUSDP1_LOCUS24919</name>
</gene>
<name>A0AAD2D8G8_EUPCR</name>
<keyword evidence="1" id="KW-0472">Membrane</keyword>
<dbReference type="Proteomes" id="UP001295684">
    <property type="component" value="Unassembled WGS sequence"/>
</dbReference>
<dbReference type="AlphaFoldDB" id="A0AAD2D8G8"/>
<dbReference type="EMBL" id="CAMPGE010025683">
    <property type="protein sequence ID" value="CAI2383420.1"/>
    <property type="molecule type" value="Genomic_DNA"/>
</dbReference>
<keyword evidence="1" id="KW-1133">Transmembrane helix</keyword>
<keyword evidence="1" id="KW-0812">Transmembrane</keyword>
<evidence type="ECO:0000256" key="1">
    <source>
        <dbReference type="SAM" id="Phobius"/>
    </source>
</evidence>
<reference evidence="2" key="1">
    <citation type="submission" date="2023-07" db="EMBL/GenBank/DDBJ databases">
        <authorList>
            <consortium name="AG Swart"/>
            <person name="Singh M."/>
            <person name="Singh A."/>
            <person name="Seah K."/>
            <person name="Emmerich C."/>
        </authorList>
    </citation>
    <scope>NUCLEOTIDE SEQUENCE</scope>
    <source>
        <strain evidence="2">DP1</strain>
    </source>
</reference>